<dbReference type="SUPFAM" id="SSF51735">
    <property type="entry name" value="NAD(P)-binding Rossmann-fold domains"/>
    <property type="match status" value="1"/>
</dbReference>
<evidence type="ECO:0000256" key="1">
    <source>
        <dbReference type="ARBA" id="ARBA00023002"/>
    </source>
</evidence>
<dbReference type="Proteomes" id="UP000665026">
    <property type="component" value="Chromosome"/>
</dbReference>
<evidence type="ECO:0000259" key="3">
    <source>
        <dbReference type="Pfam" id="PF22725"/>
    </source>
</evidence>
<dbReference type="InterPro" id="IPR000683">
    <property type="entry name" value="Gfo/Idh/MocA-like_OxRdtase_N"/>
</dbReference>
<proteinExistence type="predicted"/>
<dbReference type="GO" id="GO:0000166">
    <property type="term" value="F:nucleotide binding"/>
    <property type="evidence" value="ECO:0007669"/>
    <property type="project" value="InterPro"/>
</dbReference>
<protein>
    <submittedName>
        <fullName evidence="4">Gfo/Idh/MocA family oxidoreductase</fullName>
    </submittedName>
</protein>
<sequence>MSKIKGESPFRIGLIGTGRISDIYLQTCARFPELEIVACGSLNPEESRTKADQYGIARSCTPEEIISDPSIDCVLNLTIPAVHAEISMQALGAGKHVYSEKPFATTVEDGQRVLNLARAKGLKVGNAPDTFLGGRWQTVRKLIDQGVIGKPTGAMAFVGTHGVERHHPNPDFYYKTGGGPLLDLGPYYLTAMVFLLGPISRVSGMARKTFDRRMIENGPRHGEWMDVEVDTHSQSMLEFQNGAIASMTMSFDIWDSETPRFEIYGEDGTICIPDPDPVHGANIFQGPVWYRTRKESRWEFQPRPTGRGDWLVAENTHGFNQDSRGLGLLDLAYAVRDDRPVRASGALAQHVLEVMSSIEAAPRHGGFVDISSQCPMPEILPENFPLSENQHQKDIAHAG</sequence>
<evidence type="ECO:0000313" key="4">
    <source>
        <dbReference type="EMBL" id="QTN36791.1"/>
    </source>
</evidence>
<evidence type="ECO:0000259" key="2">
    <source>
        <dbReference type="Pfam" id="PF01408"/>
    </source>
</evidence>
<dbReference type="GO" id="GO:0016491">
    <property type="term" value="F:oxidoreductase activity"/>
    <property type="evidence" value="ECO:0007669"/>
    <property type="project" value="UniProtKB-KW"/>
</dbReference>
<organism evidence="4 5">
    <name type="scientific">Cognatishimia activa</name>
    <dbReference type="NCBI Taxonomy" id="1715691"/>
    <lineage>
        <taxon>Bacteria</taxon>
        <taxon>Pseudomonadati</taxon>
        <taxon>Pseudomonadota</taxon>
        <taxon>Alphaproteobacteria</taxon>
        <taxon>Rhodobacterales</taxon>
        <taxon>Paracoccaceae</taxon>
        <taxon>Cognatishimia</taxon>
    </lineage>
</organism>
<name>A0A975I9D9_9RHOB</name>
<feature type="domain" description="Gfo/Idh/MocA-like oxidoreductase N-terminal" evidence="2">
    <location>
        <begin position="10"/>
        <end position="124"/>
    </location>
</feature>
<reference evidence="4" key="1">
    <citation type="submission" date="2020-07" db="EMBL/GenBank/DDBJ databases">
        <title>Genome sequences of bacteria associated with the marine, planktonic diatom Thalassiosira profunda strain ECT2AJA-044.</title>
        <authorList>
            <person name="Gargas C.B."/>
            <person name="Roberts W.R."/>
            <person name="Alverson A.J."/>
        </authorList>
    </citation>
    <scope>NUCLEOTIDE SEQUENCE</scope>
    <source>
        <strain evidence="4">ECT2AJA-044</strain>
    </source>
</reference>
<dbReference type="Pfam" id="PF01408">
    <property type="entry name" value="GFO_IDH_MocA"/>
    <property type="match status" value="1"/>
</dbReference>
<feature type="domain" description="GFO/IDH/MocA-like oxidoreductase" evidence="3">
    <location>
        <begin position="136"/>
        <end position="270"/>
    </location>
</feature>
<evidence type="ECO:0000313" key="5">
    <source>
        <dbReference type="Proteomes" id="UP000665026"/>
    </source>
</evidence>
<dbReference type="Gene3D" id="3.40.50.720">
    <property type="entry name" value="NAD(P)-binding Rossmann-like Domain"/>
    <property type="match status" value="1"/>
</dbReference>
<dbReference type="PANTHER" id="PTHR43818">
    <property type="entry name" value="BCDNA.GH03377"/>
    <property type="match status" value="1"/>
</dbReference>
<dbReference type="InterPro" id="IPR050463">
    <property type="entry name" value="Gfo/Idh/MocA_oxidrdct_glycsds"/>
</dbReference>
<gene>
    <name evidence="4" type="ORF">HZ995_04540</name>
</gene>
<dbReference type="InterPro" id="IPR055170">
    <property type="entry name" value="GFO_IDH_MocA-like_dom"/>
</dbReference>
<dbReference type="PANTHER" id="PTHR43818:SF11">
    <property type="entry name" value="BCDNA.GH03377"/>
    <property type="match status" value="1"/>
</dbReference>
<dbReference type="Pfam" id="PF22725">
    <property type="entry name" value="GFO_IDH_MocA_C3"/>
    <property type="match status" value="1"/>
</dbReference>
<dbReference type="SUPFAM" id="SSF55347">
    <property type="entry name" value="Glyceraldehyde-3-phosphate dehydrogenase-like, C-terminal domain"/>
    <property type="match status" value="1"/>
</dbReference>
<dbReference type="Gene3D" id="3.30.360.10">
    <property type="entry name" value="Dihydrodipicolinate Reductase, domain 2"/>
    <property type="match status" value="1"/>
</dbReference>
<dbReference type="KEGG" id="cact:HZ995_04540"/>
<keyword evidence="1" id="KW-0560">Oxidoreductase</keyword>
<dbReference type="AlphaFoldDB" id="A0A975I9D9"/>
<dbReference type="EMBL" id="CP060010">
    <property type="protein sequence ID" value="QTN36791.1"/>
    <property type="molecule type" value="Genomic_DNA"/>
</dbReference>
<accession>A0A975I9D9</accession>
<dbReference type="RefSeq" id="WP_209357487.1">
    <property type="nucleotide sequence ID" value="NZ_CP060010.1"/>
</dbReference>
<dbReference type="InterPro" id="IPR036291">
    <property type="entry name" value="NAD(P)-bd_dom_sf"/>
</dbReference>